<evidence type="ECO:0000256" key="12">
    <source>
        <dbReference type="ARBA" id="ARBA00046247"/>
    </source>
</evidence>
<dbReference type="FunFam" id="1.25.40.10:FF:000649">
    <property type="entry name" value="mRNA splicing factor (Prp1/Zer1), putative"/>
    <property type="match status" value="1"/>
</dbReference>
<keyword evidence="7" id="KW-0677">Repeat</keyword>
<feature type="coiled-coil region" evidence="13">
    <location>
        <begin position="651"/>
        <end position="702"/>
    </location>
</feature>
<evidence type="ECO:0000256" key="13">
    <source>
        <dbReference type="SAM" id="Coils"/>
    </source>
</evidence>
<dbReference type="Pfam" id="PF14559">
    <property type="entry name" value="TPR_19"/>
    <property type="match status" value="1"/>
</dbReference>
<evidence type="ECO:0000256" key="8">
    <source>
        <dbReference type="ARBA" id="ARBA00023187"/>
    </source>
</evidence>
<evidence type="ECO:0000256" key="4">
    <source>
        <dbReference type="ARBA" id="ARBA00022553"/>
    </source>
</evidence>
<dbReference type="InterPro" id="IPR010491">
    <property type="entry name" value="PRP1_N"/>
</dbReference>
<keyword evidence="13" id="KW-0175">Coiled coil</keyword>
<dbReference type="AlphaFoldDB" id="A0A8C3GK67"/>
<proteinExistence type="predicted"/>
<dbReference type="Gene3D" id="1.25.40.10">
    <property type="entry name" value="Tetratricopeptide repeat domain"/>
    <property type="match status" value="4"/>
</dbReference>
<dbReference type="Proteomes" id="UP000694556">
    <property type="component" value="Chromosome 21"/>
</dbReference>
<evidence type="ECO:0000313" key="15">
    <source>
        <dbReference type="Ensembl" id="ENSCMMP00000015516.1"/>
    </source>
</evidence>
<comment type="subcellular location">
    <subcellularLocation>
        <location evidence="1">Nucleus speckle</location>
    </subcellularLocation>
    <subcellularLocation>
        <location evidence="2">Nucleus</location>
        <location evidence="2">Nucleoplasm</location>
    </subcellularLocation>
</comment>
<dbReference type="Ensembl" id="ENSCMMT00000017058.1">
    <property type="protein sequence ID" value="ENSCMMP00000015516.1"/>
    <property type="gene ID" value="ENSCMMG00000009647.1"/>
</dbReference>
<dbReference type="InterPro" id="IPR019734">
    <property type="entry name" value="TPR_rpt"/>
</dbReference>
<feature type="domain" description="PRP1 splicing factor N-terminal" evidence="14">
    <location>
        <begin position="63"/>
        <end position="168"/>
    </location>
</feature>
<keyword evidence="5" id="KW-0507">mRNA processing</keyword>
<dbReference type="SMART" id="SM00028">
    <property type="entry name" value="TPR"/>
    <property type="match status" value="3"/>
</dbReference>
<evidence type="ECO:0000256" key="6">
    <source>
        <dbReference type="ARBA" id="ARBA00022728"/>
    </source>
</evidence>
<keyword evidence="9" id="KW-0539">Nucleus</keyword>
<reference evidence="15" key="2">
    <citation type="submission" date="2025-08" db="UniProtKB">
        <authorList>
            <consortium name="Ensembl"/>
        </authorList>
    </citation>
    <scope>IDENTIFICATION</scope>
</reference>
<name>A0A8C3GK67_CAIMO</name>
<evidence type="ECO:0000256" key="3">
    <source>
        <dbReference type="ARBA" id="ARBA00020235"/>
    </source>
</evidence>
<keyword evidence="6" id="KW-0747">Spliceosome</keyword>
<dbReference type="GO" id="GO:0046540">
    <property type="term" value="C:U4/U6 x U5 tri-snRNP complex"/>
    <property type="evidence" value="ECO:0007669"/>
    <property type="project" value="TreeGrafter"/>
</dbReference>
<evidence type="ECO:0000313" key="16">
    <source>
        <dbReference type="Proteomes" id="UP000694556"/>
    </source>
</evidence>
<dbReference type="Pfam" id="PF13432">
    <property type="entry name" value="TPR_16"/>
    <property type="match status" value="1"/>
</dbReference>
<dbReference type="GO" id="GO:0071013">
    <property type="term" value="C:catalytic step 2 spliceosome"/>
    <property type="evidence" value="ECO:0007669"/>
    <property type="project" value="TreeGrafter"/>
</dbReference>
<evidence type="ECO:0000256" key="5">
    <source>
        <dbReference type="ARBA" id="ARBA00022664"/>
    </source>
</evidence>
<evidence type="ECO:0000256" key="7">
    <source>
        <dbReference type="ARBA" id="ARBA00022737"/>
    </source>
</evidence>
<accession>A0A8C3GK67</accession>
<protein>
    <recommendedName>
        <fullName evidence="3">Pre-mRNA-processing factor 6</fullName>
    </recommendedName>
    <alternativeName>
        <fullName evidence="11">PRP6 homolog</fullName>
    </alternativeName>
    <alternativeName>
        <fullName evidence="10">U5 snRNP-associated 102 kDa protein</fullName>
    </alternativeName>
</protein>
<dbReference type="SMART" id="SM00386">
    <property type="entry name" value="HAT"/>
    <property type="match status" value="13"/>
</dbReference>
<evidence type="ECO:0000259" key="14">
    <source>
        <dbReference type="Pfam" id="PF06424"/>
    </source>
</evidence>
<dbReference type="PANTHER" id="PTHR11246:SF1">
    <property type="entry name" value="PRE-MRNA-PROCESSING FACTOR 6"/>
    <property type="match status" value="1"/>
</dbReference>
<keyword evidence="4" id="KW-0597">Phosphoprotein</keyword>
<keyword evidence="8" id="KW-0508">mRNA splicing</keyword>
<comment type="function">
    <text evidence="12">Involved in pre-mRNA splicing as component of the U4/U6-U5 tri-snRNP complex, one of the building blocks of the spliceosome. Enhances dihydrotestosterone-induced transactivation activity of AR, as well as dexamethasone-induced transactivation activity of NR3C1, but does not affect estrogen-induced transactivation.</text>
</comment>
<dbReference type="SUPFAM" id="SSF48452">
    <property type="entry name" value="TPR-like"/>
    <property type="match status" value="4"/>
</dbReference>
<dbReference type="GO" id="GO:0000244">
    <property type="term" value="P:spliceosomal tri-snRNP complex assembly"/>
    <property type="evidence" value="ECO:0007669"/>
    <property type="project" value="TreeGrafter"/>
</dbReference>
<dbReference type="InterPro" id="IPR045075">
    <property type="entry name" value="Syf1-like"/>
</dbReference>
<reference evidence="15" key="1">
    <citation type="submission" date="2018-09" db="EMBL/GenBank/DDBJ databases">
        <title>Common duck and Muscovy duck high density SNP chip.</title>
        <authorList>
            <person name="Vignal A."/>
            <person name="Thebault N."/>
            <person name="Warren W.C."/>
        </authorList>
    </citation>
    <scope>NUCLEOTIDE SEQUENCE [LARGE SCALE GENOMIC DNA]</scope>
</reference>
<dbReference type="InterPro" id="IPR011990">
    <property type="entry name" value="TPR-like_helical_dom_sf"/>
</dbReference>
<dbReference type="FunFam" id="1.25.40.10:FF:000058">
    <property type="entry name" value="Pre-mRNA processing factor 6"/>
    <property type="match status" value="1"/>
</dbReference>
<organism evidence="15 16">
    <name type="scientific">Cairina moschata</name>
    <name type="common">Muscovy duck</name>
    <dbReference type="NCBI Taxonomy" id="8855"/>
    <lineage>
        <taxon>Eukaryota</taxon>
        <taxon>Metazoa</taxon>
        <taxon>Chordata</taxon>
        <taxon>Craniata</taxon>
        <taxon>Vertebrata</taxon>
        <taxon>Euteleostomi</taxon>
        <taxon>Archelosauria</taxon>
        <taxon>Archosauria</taxon>
        <taxon>Dinosauria</taxon>
        <taxon>Saurischia</taxon>
        <taxon>Theropoda</taxon>
        <taxon>Coelurosauria</taxon>
        <taxon>Aves</taxon>
        <taxon>Neognathae</taxon>
        <taxon>Galloanserae</taxon>
        <taxon>Anseriformes</taxon>
        <taxon>Anatidae</taxon>
        <taxon>Anatinae</taxon>
        <taxon>Cairina</taxon>
    </lineage>
</organism>
<dbReference type="InterPro" id="IPR003107">
    <property type="entry name" value="HAT"/>
</dbReference>
<evidence type="ECO:0000256" key="2">
    <source>
        <dbReference type="ARBA" id="ARBA00004642"/>
    </source>
</evidence>
<feature type="coiled-coil region" evidence="13">
    <location>
        <begin position="109"/>
        <end position="159"/>
    </location>
</feature>
<evidence type="ECO:0000256" key="1">
    <source>
        <dbReference type="ARBA" id="ARBA00004324"/>
    </source>
</evidence>
<evidence type="ECO:0000256" key="11">
    <source>
        <dbReference type="ARBA" id="ARBA00032140"/>
    </source>
</evidence>
<keyword evidence="16" id="KW-1185">Reference proteome</keyword>
<sequence length="874" mass="98739">NLETWGVAGAGGAGCEPGTLRAHPAVSIWGEGGTTGPWPLAHARGGGELNVWAAWGWRTVGDQMKKNQTADDDDEDLNDTNYDEFNGYAGSLFSSGPYEKDDEEADAIYAALDKRMDERRKERREQREKEEIEKYRMERPKIQQQFSDLKRKLAEVTEEEWLSIPEQQCLVQAGLGQGAVISAVLASLSQVSDSVSGQTVVDPKGYLTDLNSMIPTHGGDINDIKKARLLLKSVRETNPHHPPAWIASARLEEVTGKLQVARNLIMKGTEMCPKSEDVWLEAARLQPGDTAKAVVAQAVRHLPQSVRIYIRAAELETDIRAKKRVLRKALEHVPNSVRLWKAAVELEEPEDARIMLSRAVECCPTSVELWLALARLETYENARKVLNKARENIPTDRHIWITAAKLEEANGNTQMVEKIIDRAITSLRANGVEINREQWIQDAEECDKAGSVATCQAIMRAVIGIGIEEEDRKHTWMEDADSCVAHNALECARAIYAYALQVFPSKKSVWLRAAYFEKNHGTRESLEALLQRAVAHCPKAEVLWLMGAKSKWLAGDVPAARSILALAFQANPNSEEIWLAAVKLESENNEYERARRLLAKARSSAPTARVFMKSVKLEWVLGNIAAAQELCEEALKHYEDFPKLWMMKGQIEEQKELVEKAREAYNQGLKKCPHSIPLWLLLSRLEEKVGQLTRARAILEKSRLKNAKNPDLWLESVRLEYRAGLKNIANTLMAKALQECPNSGILWSEAIFLEARPQRKTKSVDALKKCEHDPHVLLAVAKLFWSERKITKAREWFHRTVKIDSDLGDAWAFFYKFELQHGTEEQQEEVRKRCENAEPRHGELWCDVSKDIANWQKKIGEILVLVAAKLKNTF</sequence>
<evidence type="ECO:0000256" key="10">
    <source>
        <dbReference type="ARBA" id="ARBA00031070"/>
    </source>
</evidence>
<dbReference type="GO" id="GO:0016607">
    <property type="term" value="C:nuclear speck"/>
    <property type="evidence" value="ECO:0007669"/>
    <property type="project" value="UniProtKB-SubCell"/>
</dbReference>
<evidence type="ECO:0000256" key="9">
    <source>
        <dbReference type="ARBA" id="ARBA00023242"/>
    </source>
</evidence>
<reference evidence="15" key="3">
    <citation type="submission" date="2025-09" db="UniProtKB">
        <authorList>
            <consortium name="Ensembl"/>
        </authorList>
    </citation>
    <scope>IDENTIFICATION</scope>
</reference>
<dbReference type="FunFam" id="1.25.40.10:FF:003529">
    <property type="entry name" value="Uncharacterized protein"/>
    <property type="match status" value="1"/>
</dbReference>
<dbReference type="FunFam" id="1.25.40.10:FF:000054">
    <property type="entry name" value="Pre-mRNA processing factor 6"/>
    <property type="match status" value="1"/>
</dbReference>
<dbReference type="Pfam" id="PF06424">
    <property type="entry name" value="PRP1_N"/>
    <property type="match status" value="1"/>
</dbReference>
<dbReference type="PANTHER" id="PTHR11246">
    <property type="entry name" value="PRE-MRNA SPLICING FACTOR"/>
    <property type="match status" value="1"/>
</dbReference>